<evidence type="ECO:0000256" key="1">
    <source>
        <dbReference type="SAM" id="MobiDB-lite"/>
    </source>
</evidence>
<dbReference type="Proteomes" id="UP000644610">
    <property type="component" value="Unassembled WGS sequence"/>
</dbReference>
<gene>
    <name evidence="2" type="ORF">Psi02_15540</name>
</gene>
<feature type="compositionally biased region" description="Basic residues" evidence="1">
    <location>
        <begin position="40"/>
        <end position="56"/>
    </location>
</feature>
<feature type="region of interest" description="Disordered" evidence="1">
    <location>
        <begin position="40"/>
        <end position="72"/>
    </location>
</feature>
<dbReference type="RefSeq" id="WP_203972764.1">
    <property type="nucleotide sequence ID" value="NZ_BAAAKY010000022.1"/>
</dbReference>
<evidence type="ECO:0000313" key="3">
    <source>
        <dbReference type="Proteomes" id="UP000644610"/>
    </source>
</evidence>
<evidence type="ECO:0000313" key="2">
    <source>
        <dbReference type="EMBL" id="GII45130.1"/>
    </source>
</evidence>
<comment type="caution">
    <text evidence="2">The sequence shown here is derived from an EMBL/GenBank/DDBJ whole genome shotgun (WGS) entry which is preliminary data.</text>
</comment>
<reference evidence="2" key="1">
    <citation type="submission" date="2021-01" db="EMBL/GenBank/DDBJ databases">
        <title>Whole genome shotgun sequence of Planotetraspora silvatica NBRC 100141.</title>
        <authorList>
            <person name="Komaki H."/>
            <person name="Tamura T."/>
        </authorList>
    </citation>
    <scope>NUCLEOTIDE SEQUENCE</scope>
    <source>
        <strain evidence="2">NBRC 100141</strain>
    </source>
</reference>
<dbReference type="AlphaFoldDB" id="A0A8J3UIH5"/>
<organism evidence="2 3">
    <name type="scientific">Planotetraspora silvatica</name>
    <dbReference type="NCBI Taxonomy" id="234614"/>
    <lineage>
        <taxon>Bacteria</taxon>
        <taxon>Bacillati</taxon>
        <taxon>Actinomycetota</taxon>
        <taxon>Actinomycetes</taxon>
        <taxon>Streptosporangiales</taxon>
        <taxon>Streptosporangiaceae</taxon>
        <taxon>Planotetraspora</taxon>
    </lineage>
</organism>
<proteinExistence type="predicted"/>
<accession>A0A8J3UIH5</accession>
<dbReference type="EMBL" id="BOOQ01000009">
    <property type="protein sequence ID" value="GII45130.1"/>
    <property type="molecule type" value="Genomic_DNA"/>
</dbReference>
<name>A0A8J3UIH5_9ACTN</name>
<keyword evidence="3" id="KW-1185">Reference proteome</keyword>
<sequence length="72" mass="8101">MTDTTITTPDETPGCECGALLDDGQTHCRKCLARDRWARRQTARLRAQRRRGATRRPPRDPHTAAARGVSWA</sequence>
<protein>
    <submittedName>
        <fullName evidence="2">Uncharacterized protein</fullName>
    </submittedName>
</protein>